<name>A0A655CUC1_MYCTX</name>
<dbReference type="Proteomes" id="UP000050164">
    <property type="component" value="Unassembled WGS sequence"/>
</dbReference>
<organism evidence="2 3">
    <name type="scientific">Mycobacterium tuberculosis</name>
    <dbReference type="NCBI Taxonomy" id="1773"/>
    <lineage>
        <taxon>Bacteria</taxon>
        <taxon>Bacillati</taxon>
        <taxon>Actinomycetota</taxon>
        <taxon>Actinomycetes</taxon>
        <taxon>Mycobacteriales</taxon>
        <taxon>Mycobacteriaceae</taxon>
        <taxon>Mycobacterium</taxon>
        <taxon>Mycobacterium tuberculosis complex</taxon>
    </lineage>
</organism>
<gene>
    <name evidence="2" type="ORF">ERS027659_02970</name>
</gene>
<reference evidence="2 3" key="1">
    <citation type="submission" date="2015-03" db="EMBL/GenBank/DDBJ databases">
        <authorList>
            <consortium name="Pathogen Informatics"/>
        </authorList>
    </citation>
    <scope>NUCLEOTIDE SEQUENCE [LARGE SCALE GENOMIC DNA]</scope>
    <source>
        <strain evidence="2 3">Bir 185</strain>
    </source>
</reference>
<evidence type="ECO:0000313" key="2">
    <source>
        <dbReference type="EMBL" id="CKS34343.1"/>
    </source>
</evidence>
<feature type="region of interest" description="Disordered" evidence="1">
    <location>
        <begin position="1"/>
        <end position="23"/>
    </location>
</feature>
<evidence type="ECO:0000313" key="3">
    <source>
        <dbReference type="Proteomes" id="UP000050164"/>
    </source>
</evidence>
<protein>
    <submittedName>
        <fullName evidence="2">Uncharacterized protein</fullName>
    </submittedName>
</protein>
<evidence type="ECO:0000256" key="1">
    <source>
        <dbReference type="SAM" id="MobiDB-lite"/>
    </source>
</evidence>
<accession>A0A655CUC1</accession>
<feature type="compositionally biased region" description="Polar residues" evidence="1">
    <location>
        <begin position="11"/>
        <end position="20"/>
    </location>
</feature>
<sequence>MAPAGEMWSVVTESPSSASTRAPLMLPTGSGLAVIPSKYGGLRT</sequence>
<proteinExistence type="predicted"/>
<dbReference type="EMBL" id="CNFT01000790">
    <property type="protein sequence ID" value="CKS34343.1"/>
    <property type="molecule type" value="Genomic_DNA"/>
</dbReference>
<dbReference type="AlphaFoldDB" id="A0A655CUC1"/>